<evidence type="ECO:0000256" key="4">
    <source>
        <dbReference type="ARBA" id="ARBA00022833"/>
    </source>
</evidence>
<reference evidence="10 11" key="1">
    <citation type="journal article" date="2020" name="Harmful Algae">
        <title>Molecular and morphological characterization of a novel dihydroanatoxin-a producing Microcoleus species (cyanobacteria) from the Russian River, California, USA.</title>
        <authorList>
            <person name="Conklin K.Y."/>
            <person name="Stancheva R."/>
            <person name="Otten T.G."/>
            <person name="Fadness R."/>
            <person name="Boyer G.L."/>
            <person name="Read B."/>
            <person name="Zhang X."/>
            <person name="Sheath R.G."/>
        </authorList>
    </citation>
    <scope>NUCLEOTIDE SEQUENCE [LARGE SCALE GENOMIC DNA]</scope>
    <source>
        <strain evidence="10 11">PTRS2</strain>
    </source>
</reference>
<evidence type="ECO:0000256" key="2">
    <source>
        <dbReference type="ARBA" id="ARBA00022578"/>
    </source>
</evidence>
<keyword evidence="2" id="KW-0815">Transposition</keyword>
<keyword evidence="5" id="KW-0238">DNA-binding</keyword>
<evidence type="ECO:0000256" key="3">
    <source>
        <dbReference type="ARBA" id="ARBA00022723"/>
    </source>
</evidence>
<evidence type="ECO:0000256" key="1">
    <source>
        <dbReference type="ARBA" id="ARBA00008761"/>
    </source>
</evidence>
<dbReference type="Pfam" id="PF07282">
    <property type="entry name" value="Cas12f1-like_TNB"/>
    <property type="match status" value="1"/>
</dbReference>
<dbReference type="Pfam" id="PF01385">
    <property type="entry name" value="OrfB_IS605"/>
    <property type="match status" value="1"/>
</dbReference>
<comment type="similarity">
    <text evidence="1">In the C-terminal section; belongs to the transposase 35 family.</text>
</comment>
<comment type="caution">
    <text evidence="10">The sequence shown here is derived from an EMBL/GenBank/DDBJ whole genome shotgun (WGS) entry which is preliminary data.</text>
</comment>
<evidence type="ECO:0000259" key="8">
    <source>
        <dbReference type="Pfam" id="PF07282"/>
    </source>
</evidence>
<name>A0ABU8YWN5_9CYAN</name>
<feature type="domain" description="Transposase putative helix-turn-helix" evidence="9">
    <location>
        <begin position="1"/>
        <end position="44"/>
    </location>
</feature>
<feature type="domain" description="Probable transposase IS891/IS1136/IS1341" evidence="7">
    <location>
        <begin position="188"/>
        <end position="299"/>
    </location>
</feature>
<evidence type="ECO:0000259" key="7">
    <source>
        <dbReference type="Pfam" id="PF01385"/>
    </source>
</evidence>
<evidence type="ECO:0000313" key="10">
    <source>
        <dbReference type="EMBL" id="MEK0188766.1"/>
    </source>
</evidence>
<proteinExistence type="inferred from homology"/>
<dbReference type="RefSeq" id="WP_340526290.1">
    <property type="nucleotide sequence ID" value="NZ_JBBLXS010000749.1"/>
</dbReference>
<keyword evidence="4" id="KW-0862">Zinc</keyword>
<dbReference type="EMBL" id="JBBLXS010000749">
    <property type="protein sequence ID" value="MEK0188766.1"/>
    <property type="molecule type" value="Genomic_DNA"/>
</dbReference>
<evidence type="ECO:0000256" key="6">
    <source>
        <dbReference type="ARBA" id="ARBA00023172"/>
    </source>
</evidence>
<accession>A0ABU8YWN5</accession>
<dbReference type="NCBIfam" id="NF040570">
    <property type="entry name" value="guided_TnpB"/>
    <property type="match status" value="1"/>
</dbReference>
<dbReference type="InterPro" id="IPR010095">
    <property type="entry name" value="Cas12f1-like_TNB"/>
</dbReference>
<dbReference type="Pfam" id="PF12323">
    <property type="entry name" value="HTH_OrfB_IS605"/>
    <property type="match status" value="1"/>
</dbReference>
<keyword evidence="3" id="KW-0479">Metal-binding</keyword>
<keyword evidence="6" id="KW-0233">DNA recombination</keyword>
<organism evidence="10 11">
    <name type="scientific">Microcoleus anatoxicus PTRS2</name>
    <dbReference type="NCBI Taxonomy" id="2705321"/>
    <lineage>
        <taxon>Bacteria</taxon>
        <taxon>Bacillati</taxon>
        <taxon>Cyanobacteriota</taxon>
        <taxon>Cyanophyceae</taxon>
        <taxon>Oscillatoriophycideae</taxon>
        <taxon>Oscillatoriales</taxon>
        <taxon>Microcoleaceae</taxon>
        <taxon>Microcoleus</taxon>
        <taxon>Microcoleus anatoxicus</taxon>
    </lineage>
</organism>
<evidence type="ECO:0000313" key="11">
    <source>
        <dbReference type="Proteomes" id="UP001384579"/>
    </source>
</evidence>
<sequence>MITAYKYKLRPNKAQAHQIDEWLNLLRMQYNYRLSERFNWFESTRSPINSCSLVSCSIAPIVAQPDYYWQKRDLLNTKKLFPDYKQIHSQVLQDCIARVKKAFDRYVSADKSGKRAGKPRFKGRGRYHSFTYTQMPQDCIKGNRITLSKIGDVKIILHRPIPDGFKIKNAQIVKNADGYYVVLTLQDVTVPTIIPDINLDHAVGIDMGLKDFLITSDGETVPIPQFARKAEIDKKIRNKAVSRKKKGSNRRRKAVKHLAKHHQKIARQRKDFHYKSAKQLLDKYDVIGFEDLNVKGLAKTRMAKSILDAGWSEFLSILVCKAESAGKLAIAVNPNGTTQNCSNCGTRVPKTIADRWHSCHVCGLELDRDVNAAINVKNLAVGRTVNKAQRVSDADAGLAEKPTLYSSAS</sequence>
<dbReference type="Proteomes" id="UP001384579">
    <property type="component" value="Unassembled WGS sequence"/>
</dbReference>
<keyword evidence="11" id="KW-1185">Reference proteome</keyword>
<evidence type="ECO:0000259" key="9">
    <source>
        <dbReference type="Pfam" id="PF12323"/>
    </source>
</evidence>
<evidence type="ECO:0000256" key="5">
    <source>
        <dbReference type="ARBA" id="ARBA00023125"/>
    </source>
</evidence>
<gene>
    <name evidence="10" type="ORF">WMG39_28545</name>
</gene>
<protein>
    <submittedName>
        <fullName evidence="10">Transposase</fullName>
    </submittedName>
</protein>
<dbReference type="InterPro" id="IPR021027">
    <property type="entry name" value="Transposase_put_HTH"/>
</dbReference>
<feature type="domain" description="Cas12f1-like TNB" evidence="8">
    <location>
        <begin position="311"/>
        <end position="376"/>
    </location>
</feature>
<dbReference type="InterPro" id="IPR001959">
    <property type="entry name" value="Transposase"/>
</dbReference>